<dbReference type="InterPro" id="IPR051538">
    <property type="entry name" value="Acyl-CoA_Synth/Transferase"/>
</dbReference>
<dbReference type="Pfam" id="PF13380">
    <property type="entry name" value="CoA_binding_2"/>
    <property type="match status" value="1"/>
</dbReference>
<dbReference type="Gene3D" id="3.40.50.720">
    <property type="entry name" value="NAD(P)-binding Rossmann-like Domain"/>
    <property type="match status" value="1"/>
</dbReference>
<dbReference type="InterPro" id="IPR016102">
    <property type="entry name" value="Succinyl-CoA_synth-like"/>
</dbReference>
<evidence type="ECO:0000313" key="6">
    <source>
        <dbReference type="EMBL" id="NIR74145.1"/>
    </source>
</evidence>
<dbReference type="InterPro" id="IPR032875">
    <property type="entry name" value="Succ_CoA_lig_flav_dom"/>
</dbReference>
<dbReference type="EMBL" id="JAACAK010000026">
    <property type="protein sequence ID" value="NIR74145.1"/>
    <property type="molecule type" value="Genomic_DNA"/>
</dbReference>
<evidence type="ECO:0000313" key="7">
    <source>
        <dbReference type="Proteomes" id="UP000702544"/>
    </source>
</evidence>
<dbReference type="InterPro" id="IPR043938">
    <property type="entry name" value="Ligase_CoA_dom"/>
</dbReference>
<dbReference type="SUPFAM" id="SSF51735">
    <property type="entry name" value="NAD(P)-binding Rossmann-fold domains"/>
    <property type="match status" value="1"/>
</dbReference>
<dbReference type="GO" id="GO:0046872">
    <property type="term" value="F:metal ion binding"/>
    <property type="evidence" value="ECO:0007669"/>
    <property type="project" value="InterPro"/>
</dbReference>
<dbReference type="SUPFAM" id="SSF56059">
    <property type="entry name" value="Glutathione synthetase ATP-binding domain-like"/>
    <property type="match status" value="1"/>
</dbReference>
<evidence type="ECO:0000259" key="5">
    <source>
        <dbReference type="PROSITE" id="PS50975"/>
    </source>
</evidence>
<dbReference type="Gene3D" id="3.30.1490.20">
    <property type="entry name" value="ATP-grasp fold, A domain"/>
    <property type="match status" value="1"/>
</dbReference>
<dbReference type="InterPro" id="IPR036291">
    <property type="entry name" value="NAD(P)-bd_dom_sf"/>
</dbReference>
<evidence type="ECO:0000256" key="2">
    <source>
        <dbReference type="ARBA" id="ARBA00022741"/>
    </source>
</evidence>
<name>A0AAE5CB89_9BACT</name>
<accession>A0AAE5CB89</accession>
<dbReference type="PANTHER" id="PTHR43334:SF1">
    <property type="entry name" value="3-HYDROXYPROPIONATE--COA LIGASE [ADP-FORMING]"/>
    <property type="match status" value="1"/>
</dbReference>
<dbReference type="AlphaFoldDB" id="A0AAE5CB89"/>
<organism evidence="6 7">
    <name type="scientific">Candidatus Kutchimonas denitrificans</name>
    <dbReference type="NCBI Taxonomy" id="3056748"/>
    <lineage>
        <taxon>Bacteria</taxon>
        <taxon>Pseudomonadati</taxon>
        <taxon>Gemmatimonadota</taxon>
        <taxon>Gemmatimonadia</taxon>
        <taxon>Candidatus Palauibacterales</taxon>
        <taxon>Candidatus Palauibacteraceae</taxon>
        <taxon>Candidatus Kutchimonas</taxon>
    </lineage>
</organism>
<keyword evidence="2 4" id="KW-0547">Nucleotide-binding</keyword>
<protein>
    <submittedName>
        <fullName evidence="6">GNAT family N-acetyltransferase</fullName>
    </submittedName>
</protein>
<gene>
    <name evidence="6" type="ORF">GWO12_03395</name>
</gene>
<dbReference type="GO" id="GO:0043758">
    <property type="term" value="F:acetate-CoA ligase (ADP-forming) activity"/>
    <property type="evidence" value="ECO:0007669"/>
    <property type="project" value="InterPro"/>
</dbReference>
<dbReference type="InterPro" id="IPR003781">
    <property type="entry name" value="CoA-bd"/>
</dbReference>
<reference evidence="6 7" key="1">
    <citation type="submission" date="2020-01" db="EMBL/GenBank/DDBJ databases">
        <title>Genomes assembled from Gulf of Kutch pelagic sediment metagenomes.</title>
        <authorList>
            <person name="Chandrashekar M."/>
            <person name="Mahajan M.S."/>
            <person name="Dave K.J."/>
            <person name="Vatsa P."/>
            <person name="Nathani N.M."/>
        </authorList>
    </citation>
    <scope>NUCLEOTIDE SEQUENCE [LARGE SCALE GENOMIC DNA]</scope>
    <source>
        <strain evidence="6">KS3-K002</strain>
    </source>
</reference>
<dbReference type="PANTHER" id="PTHR43334">
    <property type="entry name" value="ACETATE--COA LIGASE [ADP-FORMING]"/>
    <property type="match status" value="1"/>
</dbReference>
<dbReference type="Gene3D" id="3.30.470.20">
    <property type="entry name" value="ATP-grasp fold, B domain"/>
    <property type="match status" value="1"/>
</dbReference>
<sequence>MTATKPETLKSIFEPRSIAVIGASRRSNTIGYVILDSLLAYDYVGAVYPVNPKADVVHSIRAYPSIGDVPETVDLAVIVVPKEHVLGVAEECGAAGVKAVIVISAGFREVGGEGAEREQKLLELVRKYDMRMVGPNCMGVLNTDPRIAMNATFAPTTPPTGNVAFLSQSGAMGVTILDYAREYGIGVSKFISLGNKADISGNDVLEYLKDDPDTSVILMYLESFGNPRHFTRIAREVTQVKPVVAVKAARTRAGIRAASSHTGAMAGLDVATDALFSQCGVIRVETVEGLFDMGMGFGNAPLPKGNRVAVVTNAGGPGIIIADALESQNLEVVEFADETKTKLRDSLPQEASVNNPVDMIASADADSYRRVLEAVLEDPSVDAVIASFVPPLGVQAEDVATAITDTAAGRSQPTLAVLMGRRGLRESRALLHAASVPAYIFPESAVRALMGMDRHRRWLERPAGMVHRYEDVDRARLEEILAAARKAGRRRLDEFEALSLLRAYGVPVVPSRSATTADEAVEAAKAVGFPVVLKVMAADV</sequence>
<evidence type="ECO:0000256" key="4">
    <source>
        <dbReference type="PROSITE-ProRule" id="PRU00409"/>
    </source>
</evidence>
<dbReference type="PROSITE" id="PS50975">
    <property type="entry name" value="ATP_GRASP"/>
    <property type="match status" value="1"/>
</dbReference>
<feature type="non-terminal residue" evidence="6">
    <location>
        <position position="540"/>
    </location>
</feature>
<dbReference type="Pfam" id="PF13607">
    <property type="entry name" value="Succ_CoA_lig"/>
    <property type="match status" value="1"/>
</dbReference>
<evidence type="ECO:0000256" key="1">
    <source>
        <dbReference type="ARBA" id="ARBA00022598"/>
    </source>
</evidence>
<dbReference type="Gene3D" id="3.40.50.261">
    <property type="entry name" value="Succinyl-CoA synthetase domains"/>
    <property type="match status" value="2"/>
</dbReference>
<dbReference type="GO" id="GO:0005524">
    <property type="term" value="F:ATP binding"/>
    <property type="evidence" value="ECO:0007669"/>
    <property type="project" value="UniProtKB-UniRule"/>
</dbReference>
<dbReference type="SUPFAM" id="SSF52210">
    <property type="entry name" value="Succinyl-CoA synthetase domains"/>
    <property type="match status" value="2"/>
</dbReference>
<dbReference type="InterPro" id="IPR013815">
    <property type="entry name" value="ATP_grasp_subdomain_1"/>
</dbReference>
<comment type="caution">
    <text evidence="6">The sequence shown here is derived from an EMBL/GenBank/DDBJ whole genome shotgun (WGS) entry which is preliminary data.</text>
</comment>
<keyword evidence="3 4" id="KW-0067">ATP-binding</keyword>
<dbReference type="Proteomes" id="UP000702544">
    <property type="component" value="Unassembled WGS sequence"/>
</dbReference>
<proteinExistence type="predicted"/>
<dbReference type="Pfam" id="PF13549">
    <property type="entry name" value="ATP-grasp_5"/>
    <property type="match status" value="1"/>
</dbReference>
<evidence type="ECO:0000256" key="3">
    <source>
        <dbReference type="ARBA" id="ARBA00022840"/>
    </source>
</evidence>
<keyword evidence="1" id="KW-0436">Ligase</keyword>
<dbReference type="InterPro" id="IPR011761">
    <property type="entry name" value="ATP-grasp"/>
</dbReference>
<feature type="domain" description="ATP-grasp" evidence="5">
    <location>
        <begin position="498"/>
        <end position="534"/>
    </location>
</feature>
<dbReference type="SMART" id="SM00881">
    <property type="entry name" value="CoA_binding"/>
    <property type="match status" value="1"/>
</dbReference>
<dbReference type="Pfam" id="PF19045">
    <property type="entry name" value="Ligase_CoA_2"/>
    <property type="match status" value="1"/>
</dbReference>